<name>A0ABW4LG97_9MICO</name>
<evidence type="ECO:0000313" key="1">
    <source>
        <dbReference type="EMBL" id="MFD1722092.1"/>
    </source>
</evidence>
<evidence type="ECO:0000313" key="2">
    <source>
        <dbReference type="Proteomes" id="UP001597347"/>
    </source>
</evidence>
<gene>
    <name evidence="1" type="ORF">ACFSBI_11075</name>
</gene>
<dbReference type="Gene3D" id="1.25.10.10">
    <property type="entry name" value="Leucine-rich Repeat Variant"/>
    <property type="match status" value="1"/>
</dbReference>
<dbReference type="SUPFAM" id="SSF48371">
    <property type="entry name" value="ARM repeat"/>
    <property type="match status" value="1"/>
</dbReference>
<protein>
    <submittedName>
        <fullName evidence="1">HEAT repeat domain-containing protein</fullName>
    </submittedName>
</protein>
<proteinExistence type="predicted"/>
<accession>A0ABW4LG97</accession>
<keyword evidence="2" id="KW-1185">Reference proteome</keyword>
<dbReference type="InterPro" id="IPR011989">
    <property type="entry name" value="ARM-like"/>
</dbReference>
<sequence>MTPPLGERLRAASSSARLSAAMDAGATRDPAAIDVLVERCGIEPDFFVRDMLTWALLRQRADDVVPRLVEELASPFPQARSQALHTLSKIGDARAWPALTGALLHDEEDAVARAAWRAAVTLVPEGEEAALADDLATELGLRDRDSRQSLSRALVALGEPARAVLERSAGSGAFAARTHALATRLLLDGEADGFQAALGEAKRRLLP</sequence>
<reference evidence="2" key="1">
    <citation type="journal article" date="2019" name="Int. J. Syst. Evol. Microbiol.">
        <title>The Global Catalogue of Microorganisms (GCM) 10K type strain sequencing project: providing services to taxonomists for standard genome sequencing and annotation.</title>
        <authorList>
            <consortium name="The Broad Institute Genomics Platform"/>
            <consortium name="The Broad Institute Genome Sequencing Center for Infectious Disease"/>
            <person name="Wu L."/>
            <person name="Ma J."/>
        </authorList>
    </citation>
    <scope>NUCLEOTIDE SEQUENCE [LARGE SCALE GENOMIC DNA]</scope>
    <source>
        <strain evidence="2">CGMCC 1.12471</strain>
    </source>
</reference>
<dbReference type="EMBL" id="JBHUEA010000016">
    <property type="protein sequence ID" value="MFD1722092.1"/>
    <property type="molecule type" value="Genomic_DNA"/>
</dbReference>
<comment type="caution">
    <text evidence="1">The sequence shown here is derived from an EMBL/GenBank/DDBJ whole genome shotgun (WGS) entry which is preliminary data.</text>
</comment>
<dbReference type="RefSeq" id="WP_377934888.1">
    <property type="nucleotide sequence ID" value="NZ_JBHUEA010000016.1"/>
</dbReference>
<dbReference type="Proteomes" id="UP001597347">
    <property type="component" value="Unassembled WGS sequence"/>
</dbReference>
<dbReference type="Pfam" id="PF13646">
    <property type="entry name" value="HEAT_2"/>
    <property type="match status" value="1"/>
</dbReference>
<dbReference type="InterPro" id="IPR016024">
    <property type="entry name" value="ARM-type_fold"/>
</dbReference>
<organism evidence="1 2">
    <name type="scientific">Amnibacterium endophyticum</name>
    <dbReference type="NCBI Taxonomy" id="2109337"/>
    <lineage>
        <taxon>Bacteria</taxon>
        <taxon>Bacillati</taxon>
        <taxon>Actinomycetota</taxon>
        <taxon>Actinomycetes</taxon>
        <taxon>Micrococcales</taxon>
        <taxon>Microbacteriaceae</taxon>
        <taxon>Amnibacterium</taxon>
    </lineage>
</organism>